<keyword evidence="2" id="KW-0812">Transmembrane</keyword>
<feature type="transmembrane region" description="Helical" evidence="2">
    <location>
        <begin position="70"/>
        <end position="89"/>
    </location>
</feature>
<feature type="transmembrane region" description="Helical" evidence="2">
    <location>
        <begin position="37"/>
        <end position="58"/>
    </location>
</feature>
<keyword evidence="1" id="KW-0175">Coiled coil</keyword>
<name>A0ABP6WFC8_9ACTN</name>
<comment type="caution">
    <text evidence="3">The sequence shown here is derived from an EMBL/GenBank/DDBJ whole genome shotgun (WGS) entry which is preliminary data.</text>
</comment>
<dbReference type="Proteomes" id="UP001500767">
    <property type="component" value="Unassembled WGS sequence"/>
</dbReference>
<evidence type="ECO:0000256" key="1">
    <source>
        <dbReference type="SAM" id="Coils"/>
    </source>
</evidence>
<keyword evidence="2" id="KW-0472">Membrane</keyword>
<organism evidence="3 4">
    <name type="scientific">Microlunatus spumicola</name>
    <dbReference type="NCBI Taxonomy" id="81499"/>
    <lineage>
        <taxon>Bacteria</taxon>
        <taxon>Bacillati</taxon>
        <taxon>Actinomycetota</taxon>
        <taxon>Actinomycetes</taxon>
        <taxon>Propionibacteriales</taxon>
        <taxon>Propionibacteriaceae</taxon>
        <taxon>Microlunatus</taxon>
    </lineage>
</organism>
<feature type="coiled-coil region" evidence="1">
    <location>
        <begin position="11"/>
        <end position="38"/>
    </location>
</feature>
<dbReference type="EMBL" id="BAAAYR010000001">
    <property type="protein sequence ID" value="GAA3550197.1"/>
    <property type="molecule type" value="Genomic_DNA"/>
</dbReference>
<evidence type="ECO:0000256" key="2">
    <source>
        <dbReference type="SAM" id="Phobius"/>
    </source>
</evidence>
<sequence length="310" mass="34833">MAASTAGNGAYVDLSSLLEMAERSEDRLERELRSVNALLGLIALIVLLFAFEAIDLLYQGSTRTTDFGPWAVLSALFLAAVVILSTVLARSRRLGKEAVYYENSAALAREFYSLMQPEAFPPLERMQIELRLSRLPLASPLDQNLPFRFLPALRRRIVHQKALSSEYGSLGTGAGERLAWRVARLLREGLPEALTLELGLPVDLALRDRERDRFVGFIEVIVPQSYTVREQVTRAYDQLATFRRNLGPESGWPRLFIISVYPDNDLSAVRRYKEAVKSMLLKDVTLIDLTESELAEMSPSAITRIVLSKF</sequence>
<evidence type="ECO:0000313" key="4">
    <source>
        <dbReference type="Proteomes" id="UP001500767"/>
    </source>
</evidence>
<proteinExistence type="predicted"/>
<gene>
    <name evidence="3" type="ORF">GCM10022197_01280</name>
</gene>
<dbReference type="RefSeq" id="WP_204912712.1">
    <property type="nucleotide sequence ID" value="NZ_BAAAYR010000001.1"/>
</dbReference>
<reference evidence="4" key="1">
    <citation type="journal article" date="2019" name="Int. J. Syst. Evol. Microbiol.">
        <title>The Global Catalogue of Microorganisms (GCM) 10K type strain sequencing project: providing services to taxonomists for standard genome sequencing and annotation.</title>
        <authorList>
            <consortium name="The Broad Institute Genomics Platform"/>
            <consortium name="The Broad Institute Genome Sequencing Center for Infectious Disease"/>
            <person name="Wu L."/>
            <person name="Ma J."/>
        </authorList>
    </citation>
    <scope>NUCLEOTIDE SEQUENCE [LARGE SCALE GENOMIC DNA]</scope>
    <source>
        <strain evidence="4">JCM 16540</strain>
    </source>
</reference>
<evidence type="ECO:0000313" key="3">
    <source>
        <dbReference type="EMBL" id="GAA3550197.1"/>
    </source>
</evidence>
<protein>
    <submittedName>
        <fullName evidence="3">Uncharacterized protein</fullName>
    </submittedName>
</protein>
<accession>A0ABP6WFC8</accession>
<keyword evidence="4" id="KW-1185">Reference proteome</keyword>
<keyword evidence="2" id="KW-1133">Transmembrane helix</keyword>